<dbReference type="AlphaFoldDB" id="A0A803YE84"/>
<dbReference type="InterPro" id="IPR015505">
    <property type="entry name" value="Coronin"/>
</dbReference>
<dbReference type="Proteomes" id="UP000001645">
    <property type="component" value="Chromosome 16"/>
</dbReference>
<comment type="similarity">
    <text evidence="1">Belongs to the WD repeat coronin family.</text>
</comment>
<dbReference type="SUPFAM" id="SSF50978">
    <property type="entry name" value="WD40 repeat-like"/>
    <property type="match status" value="1"/>
</dbReference>
<keyword evidence="4" id="KW-1185">Reference proteome</keyword>
<dbReference type="GeneTree" id="ENSGT00940000156606"/>
<evidence type="ECO:0000256" key="1">
    <source>
        <dbReference type="ARBA" id="ARBA00009482"/>
    </source>
</evidence>
<dbReference type="PANTHER" id="PTHR10856:SF20">
    <property type="entry name" value="CORONIN-7"/>
    <property type="match status" value="1"/>
</dbReference>
<dbReference type="Ensembl" id="ENSMGAT00000035409.1">
    <property type="protein sequence ID" value="ENSMGAP00000030081.1"/>
    <property type="gene ID" value="ENSMGAG00000019150.1"/>
</dbReference>
<evidence type="ECO:0008006" key="5">
    <source>
        <dbReference type="Google" id="ProtNLM"/>
    </source>
</evidence>
<organism evidence="3 4">
    <name type="scientific">Meleagris gallopavo</name>
    <name type="common">Wild turkey</name>
    <dbReference type="NCBI Taxonomy" id="9103"/>
    <lineage>
        <taxon>Eukaryota</taxon>
        <taxon>Metazoa</taxon>
        <taxon>Chordata</taxon>
        <taxon>Craniata</taxon>
        <taxon>Vertebrata</taxon>
        <taxon>Euteleostomi</taxon>
        <taxon>Archelosauria</taxon>
        <taxon>Archosauria</taxon>
        <taxon>Dinosauria</taxon>
        <taxon>Saurischia</taxon>
        <taxon>Theropoda</taxon>
        <taxon>Coelurosauria</taxon>
        <taxon>Aves</taxon>
        <taxon>Neognathae</taxon>
        <taxon>Galloanserae</taxon>
        <taxon>Galliformes</taxon>
        <taxon>Phasianidae</taxon>
        <taxon>Meleagridinae</taxon>
        <taxon>Meleagris</taxon>
    </lineage>
</organism>
<name>A0A803YE84_MELGA</name>
<dbReference type="PANTHER" id="PTHR10856">
    <property type="entry name" value="CORONIN"/>
    <property type="match status" value="1"/>
</dbReference>
<reference evidence="3" key="2">
    <citation type="submission" date="2025-08" db="UniProtKB">
        <authorList>
            <consortium name="Ensembl"/>
        </authorList>
    </citation>
    <scope>IDENTIFICATION</scope>
</reference>
<reference evidence="3 4" key="1">
    <citation type="journal article" date="2010" name="PLoS Biol.">
        <title>Multi-platform next-generation sequencing of the domestic turkey (Meleagris gallopavo): genome assembly and analysis.</title>
        <authorList>
            <person name="Dalloul R.A."/>
            <person name="Long J.A."/>
            <person name="Zimin A.V."/>
            <person name="Aslam L."/>
            <person name="Beal K."/>
            <person name="Blomberg L.A."/>
            <person name="Bouffard P."/>
            <person name="Burt D.W."/>
            <person name="Crasta O."/>
            <person name="Crooijmans R.P."/>
            <person name="Cooper K."/>
            <person name="Coulombe R.A."/>
            <person name="De S."/>
            <person name="Delany M.E."/>
            <person name="Dodgson J.B."/>
            <person name="Dong J.J."/>
            <person name="Evans C."/>
            <person name="Frederickson K.M."/>
            <person name="Flicek P."/>
            <person name="Florea L."/>
            <person name="Folkerts O."/>
            <person name="Groenen M.A."/>
            <person name="Harkins T.T."/>
            <person name="Herrero J."/>
            <person name="Hoffmann S."/>
            <person name="Megens H.J."/>
            <person name="Jiang A."/>
            <person name="de Jong P."/>
            <person name="Kaiser P."/>
            <person name="Kim H."/>
            <person name="Kim K.W."/>
            <person name="Kim S."/>
            <person name="Langenberger D."/>
            <person name="Lee M.K."/>
            <person name="Lee T."/>
            <person name="Mane S."/>
            <person name="Marcais G."/>
            <person name="Marz M."/>
            <person name="McElroy A.P."/>
            <person name="Modise T."/>
            <person name="Nefedov M."/>
            <person name="Notredame C."/>
            <person name="Paton I.R."/>
            <person name="Payne W.S."/>
            <person name="Pertea G."/>
            <person name="Prickett D."/>
            <person name="Puiu D."/>
            <person name="Qioa D."/>
            <person name="Raineri E."/>
            <person name="Ruffier M."/>
            <person name="Salzberg S.L."/>
            <person name="Schatz M.C."/>
            <person name="Scheuring C."/>
            <person name="Schmidt C.J."/>
            <person name="Schroeder S."/>
            <person name="Searle S.M."/>
            <person name="Smith E.J."/>
            <person name="Smith J."/>
            <person name="Sonstegard T.S."/>
            <person name="Stadler P.F."/>
            <person name="Tafer H."/>
            <person name="Tu Z.J."/>
            <person name="Van Tassell C.P."/>
            <person name="Vilella A.J."/>
            <person name="Williams K.P."/>
            <person name="Yorke J.A."/>
            <person name="Zhang L."/>
            <person name="Zhang H.B."/>
            <person name="Zhang X."/>
            <person name="Zhang Y."/>
            <person name="Reed K.M."/>
        </authorList>
    </citation>
    <scope>NUCLEOTIDE SEQUENCE [LARGE SCALE GENOMIC DNA]</scope>
</reference>
<dbReference type="InterPro" id="IPR015943">
    <property type="entry name" value="WD40/YVTN_repeat-like_dom_sf"/>
</dbReference>
<accession>A0A803YE84</accession>
<evidence type="ECO:0000313" key="3">
    <source>
        <dbReference type="Ensembl" id="ENSMGAP00000030081.1"/>
    </source>
</evidence>
<dbReference type="Gene3D" id="2.130.10.10">
    <property type="entry name" value="YVTN repeat-like/Quinoprotein amine dehydrogenase"/>
    <property type="match status" value="1"/>
</dbReference>
<proteinExistence type="inferred from homology"/>
<dbReference type="InterPro" id="IPR036322">
    <property type="entry name" value="WD40_repeat_dom_sf"/>
</dbReference>
<evidence type="ECO:0000256" key="2">
    <source>
        <dbReference type="SAM" id="MobiDB-lite"/>
    </source>
</evidence>
<evidence type="ECO:0000313" key="4">
    <source>
        <dbReference type="Proteomes" id="UP000001645"/>
    </source>
</evidence>
<protein>
    <recommendedName>
        <fullName evidence="5">Coronin</fullName>
    </recommendedName>
</protein>
<dbReference type="InParanoid" id="A0A803YE84"/>
<feature type="region of interest" description="Disordered" evidence="2">
    <location>
        <begin position="237"/>
        <end position="261"/>
    </location>
</feature>
<reference evidence="3" key="3">
    <citation type="submission" date="2025-09" db="UniProtKB">
        <authorList>
            <consortium name="Ensembl"/>
        </authorList>
    </citation>
    <scope>IDENTIFICATION</scope>
</reference>
<sequence length="261" mass="27599">QNPLNPSHHRTVEAWDGFLSLSQAWIGGLRASSVASYGNHVKASCHWVAFSAEAAGEVPGGGVILPSELGASCLHVKVWRLPEEGQELPSSAGLTLGPGGGPVDMLQFHPTADGILTSGVGKCVTVWDMGQQQPLTGRHSPMDVGAEKLCLSQPGLVSPDKKLRIFDPRAGPAASQSVPGHENNKDSRLLWMGASDCLISVGFSQMREREVKLWDTRKFSPCCAVLEASGSLQSRWQSSRDTGTFTAQRAGSITGQSDGAG</sequence>